<evidence type="ECO:0000256" key="3">
    <source>
        <dbReference type="ARBA" id="ARBA00022475"/>
    </source>
</evidence>
<organism evidence="9">
    <name type="scientific">Ignavibacterium album</name>
    <dbReference type="NCBI Taxonomy" id="591197"/>
    <lineage>
        <taxon>Bacteria</taxon>
        <taxon>Pseudomonadati</taxon>
        <taxon>Ignavibacteriota</taxon>
        <taxon>Ignavibacteria</taxon>
        <taxon>Ignavibacteriales</taxon>
        <taxon>Ignavibacteriaceae</taxon>
        <taxon>Ignavibacterium</taxon>
    </lineage>
</organism>
<protein>
    <submittedName>
        <fullName evidence="9">Sugar ABC transporter permease</fullName>
    </submittedName>
</protein>
<reference evidence="9" key="1">
    <citation type="journal article" date="2020" name="mSystems">
        <title>Genome- and Community-Level Interaction Insights into Carbon Utilization and Element Cycling Functions of Hydrothermarchaeota in Hydrothermal Sediment.</title>
        <authorList>
            <person name="Zhou Z."/>
            <person name="Liu Y."/>
            <person name="Xu W."/>
            <person name="Pan J."/>
            <person name="Luo Z.H."/>
            <person name="Li M."/>
        </authorList>
    </citation>
    <scope>NUCLEOTIDE SEQUENCE [LARGE SCALE GENOMIC DNA]</scope>
    <source>
        <strain evidence="9">SpSt-479</strain>
    </source>
</reference>
<dbReference type="GO" id="GO:0005886">
    <property type="term" value="C:plasma membrane"/>
    <property type="evidence" value="ECO:0007669"/>
    <property type="project" value="UniProtKB-SubCell"/>
</dbReference>
<feature type="transmembrane region" description="Helical" evidence="7">
    <location>
        <begin position="7"/>
        <end position="33"/>
    </location>
</feature>
<evidence type="ECO:0000256" key="2">
    <source>
        <dbReference type="ARBA" id="ARBA00022448"/>
    </source>
</evidence>
<proteinExistence type="inferred from homology"/>
<evidence type="ECO:0000256" key="7">
    <source>
        <dbReference type="RuleBase" id="RU363032"/>
    </source>
</evidence>
<keyword evidence="2 7" id="KW-0813">Transport</keyword>
<dbReference type="Pfam" id="PF00528">
    <property type="entry name" value="BPD_transp_1"/>
    <property type="match status" value="1"/>
</dbReference>
<feature type="transmembrane region" description="Helical" evidence="7">
    <location>
        <begin position="210"/>
        <end position="231"/>
    </location>
</feature>
<comment type="similarity">
    <text evidence="7">Belongs to the binding-protein-dependent transport system permease family.</text>
</comment>
<evidence type="ECO:0000313" key="9">
    <source>
        <dbReference type="EMBL" id="HFI91692.1"/>
    </source>
</evidence>
<keyword evidence="5 7" id="KW-1133">Transmembrane helix</keyword>
<evidence type="ECO:0000256" key="5">
    <source>
        <dbReference type="ARBA" id="ARBA00022989"/>
    </source>
</evidence>
<feature type="transmembrane region" description="Helical" evidence="7">
    <location>
        <begin position="148"/>
        <end position="167"/>
    </location>
</feature>
<evidence type="ECO:0000256" key="6">
    <source>
        <dbReference type="ARBA" id="ARBA00023136"/>
    </source>
</evidence>
<evidence type="ECO:0000259" key="8">
    <source>
        <dbReference type="PROSITE" id="PS50928"/>
    </source>
</evidence>
<feature type="transmembrane region" description="Helical" evidence="7">
    <location>
        <begin position="74"/>
        <end position="96"/>
    </location>
</feature>
<dbReference type="InterPro" id="IPR000515">
    <property type="entry name" value="MetI-like"/>
</dbReference>
<dbReference type="PROSITE" id="PS50928">
    <property type="entry name" value="ABC_TM1"/>
    <property type="match status" value="1"/>
</dbReference>
<dbReference type="AlphaFoldDB" id="A0A7V2ZKM4"/>
<dbReference type="GO" id="GO:0055085">
    <property type="term" value="P:transmembrane transport"/>
    <property type="evidence" value="ECO:0007669"/>
    <property type="project" value="InterPro"/>
</dbReference>
<keyword evidence="4 7" id="KW-0812">Transmembrane</keyword>
<comment type="caution">
    <text evidence="9">The sequence shown here is derived from an EMBL/GenBank/DDBJ whole genome shotgun (WGS) entry which is preliminary data.</text>
</comment>
<dbReference type="PANTHER" id="PTHR30193">
    <property type="entry name" value="ABC TRANSPORTER PERMEASE PROTEIN"/>
    <property type="match status" value="1"/>
</dbReference>
<evidence type="ECO:0000256" key="1">
    <source>
        <dbReference type="ARBA" id="ARBA00004651"/>
    </source>
</evidence>
<feature type="transmembrane region" description="Helical" evidence="7">
    <location>
        <begin position="108"/>
        <end position="128"/>
    </location>
</feature>
<keyword evidence="3" id="KW-1003">Cell membrane</keyword>
<dbReference type="EMBL" id="DSUJ01000008">
    <property type="protein sequence ID" value="HFI91692.1"/>
    <property type="molecule type" value="Genomic_DNA"/>
</dbReference>
<dbReference type="Gene3D" id="1.10.3720.10">
    <property type="entry name" value="MetI-like"/>
    <property type="match status" value="1"/>
</dbReference>
<accession>A0A7V2ZKM4</accession>
<dbReference type="SUPFAM" id="SSF161098">
    <property type="entry name" value="MetI-like"/>
    <property type="match status" value="1"/>
</dbReference>
<dbReference type="InterPro" id="IPR051393">
    <property type="entry name" value="ABC_transporter_permease"/>
</dbReference>
<sequence length="291" mass="33157">MKSNIKIALFFLAPAISAIFIFFFIPVIAAFVISFTDFDIYTLGDFSTLRFIGFDNYIKLLSDDLFWTALKNTFYFVIVAAPLSIAVSLSAALLLNSKLTKFKSLFRLAYFLPVVTTLVAVAIVWRFIYHPSFGILNFFLGLIGINPIDWLGDPFWAMPSIIILAVWKNFGYNMIIFIAGLQNIPEELYEAADIEGANAFQKFRHITLPMLAPTTIFIGIITMIGYFQLFAEPYVMTQGGPLNKTLSIVQYMYQEGFRWWNMGYSASIAFVLFIIIFIGTLIQFRIQKLNK</sequence>
<dbReference type="CDD" id="cd06261">
    <property type="entry name" value="TM_PBP2"/>
    <property type="match status" value="1"/>
</dbReference>
<dbReference type="InterPro" id="IPR035906">
    <property type="entry name" value="MetI-like_sf"/>
</dbReference>
<evidence type="ECO:0000256" key="4">
    <source>
        <dbReference type="ARBA" id="ARBA00022692"/>
    </source>
</evidence>
<dbReference type="PANTHER" id="PTHR30193:SF37">
    <property type="entry name" value="INNER MEMBRANE ABC TRANSPORTER PERMEASE PROTEIN YCJO"/>
    <property type="match status" value="1"/>
</dbReference>
<feature type="domain" description="ABC transmembrane type-1" evidence="8">
    <location>
        <begin position="70"/>
        <end position="283"/>
    </location>
</feature>
<gene>
    <name evidence="9" type="ORF">ENS31_09235</name>
</gene>
<feature type="transmembrane region" description="Helical" evidence="7">
    <location>
        <begin position="262"/>
        <end position="282"/>
    </location>
</feature>
<name>A0A7V2ZKM4_9BACT</name>
<comment type="subcellular location">
    <subcellularLocation>
        <location evidence="1 7">Cell membrane</location>
        <topology evidence="1 7">Multi-pass membrane protein</topology>
    </subcellularLocation>
</comment>
<keyword evidence="6 7" id="KW-0472">Membrane</keyword>